<evidence type="ECO:0000313" key="8">
    <source>
        <dbReference type="Proteomes" id="UP000265614"/>
    </source>
</evidence>
<dbReference type="GO" id="GO:0016773">
    <property type="term" value="F:phosphotransferase activity, alcohol group as acceptor"/>
    <property type="evidence" value="ECO:0007669"/>
    <property type="project" value="InterPro"/>
</dbReference>
<evidence type="ECO:0000259" key="6">
    <source>
        <dbReference type="Pfam" id="PF02782"/>
    </source>
</evidence>
<dbReference type="PANTHER" id="PTHR43095:SF2">
    <property type="entry name" value="GLUCONOKINASE"/>
    <property type="match status" value="1"/>
</dbReference>
<keyword evidence="3 4" id="KW-0418">Kinase</keyword>
<dbReference type="CDD" id="cd07770">
    <property type="entry name" value="ASKHA_NBD_FGGY_GntK"/>
    <property type="match status" value="1"/>
</dbReference>
<dbReference type="AlphaFoldDB" id="A0A3A3YXB3"/>
<sequence>MADRAGDVVLGVDLGTTSTKVVAHAVDGTAVAQHGEGYPLEEPEPGHAVQDPRLILDAALASLRAVVAEVGAERVAGLSFSTAMHSLLGVDADGEPLTPSITWADTRATTQAERLRAGRAGLALHRRTGTPVHPMSPLVKLVWFREQEPKLAERVAYWVGIKDWVLWRLCDALVTDHSVASGTGLMDIGALQWDAEALQLASVLPEQLPELVPTRHVLPGVTEAAAAATGLPRDVPVVVGAGDGPLANLGLGAVRPGVAAVSIGTSGALRVMVDAPAVDPLGGVFCYALTEQRWAVGGAINNGGVVLQWAGDALAPELGEGSEEELLALAETAPPGSGGLLMLPYLLSERAPHWSSLPRGAYVGLTRAHRREHLLRAALEGVCQQLGLVLASLRAAGLEVTEVRATGGFARSAFWRQLLADVLGTTVHFPQGHEGSSFGAALLGMEALGLVESVDVAADLVRIADEVRPQPAVAATYAALQPVFDGLYDALVPAFASLRRLGPLLPLEAAREALPPA</sequence>
<dbReference type="Proteomes" id="UP000265614">
    <property type="component" value="Unassembled WGS sequence"/>
</dbReference>
<feature type="domain" description="Carbohydrate kinase FGGY N-terminal" evidence="5">
    <location>
        <begin position="8"/>
        <end position="250"/>
    </location>
</feature>
<dbReference type="PANTHER" id="PTHR43095">
    <property type="entry name" value="SUGAR KINASE"/>
    <property type="match status" value="1"/>
</dbReference>
<dbReference type="InterPro" id="IPR043129">
    <property type="entry name" value="ATPase_NBD"/>
</dbReference>
<dbReference type="Pfam" id="PF00370">
    <property type="entry name" value="FGGY_N"/>
    <property type="match status" value="1"/>
</dbReference>
<comment type="similarity">
    <text evidence="1 4">Belongs to the FGGY kinase family.</text>
</comment>
<dbReference type="Pfam" id="PF02782">
    <property type="entry name" value="FGGY_C"/>
    <property type="match status" value="1"/>
</dbReference>
<dbReference type="GO" id="GO:0016301">
    <property type="term" value="F:kinase activity"/>
    <property type="evidence" value="ECO:0007669"/>
    <property type="project" value="UniProtKB-KW"/>
</dbReference>
<gene>
    <name evidence="7" type="ORF">D5H78_18550</name>
</gene>
<feature type="domain" description="Carbohydrate kinase FGGY C-terminal" evidence="6">
    <location>
        <begin position="259"/>
        <end position="446"/>
    </location>
</feature>
<organism evidence="7 8">
    <name type="scientific">Vallicoccus soli</name>
    <dbReference type="NCBI Taxonomy" id="2339232"/>
    <lineage>
        <taxon>Bacteria</taxon>
        <taxon>Bacillati</taxon>
        <taxon>Actinomycetota</taxon>
        <taxon>Actinomycetes</taxon>
        <taxon>Motilibacterales</taxon>
        <taxon>Vallicoccaceae</taxon>
        <taxon>Vallicoccus</taxon>
    </lineage>
</organism>
<evidence type="ECO:0000256" key="3">
    <source>
        <dbReference type="ARBA" id="ARBA00022777"/>
    </source>
</evidence>
<evidence type="ECO:0000256" key="4">
    <source>
        <dbReference type="RuleBase" id="RU003733"/>
    </source>
</evidence>
<evidence type="ECO:0000313" key="7">
    <source>
        <dbReference type="EMBL" id="RJK92635.1"/>
    </source>
</evidence>
<name>A0A3A3YXB3_9ACTN</name>
<dbReference type="PIRSF" id="PIRSF000538">
    <property type="entry name" value="GlpK"/>
    <property type="match status" value="1"/>
</dbReference>
<dbReference type="PROSITE" id="PS00445">
    <property type="entry name" value="FGGY_KINASES_2"/>
    <property type="match status" value="1"/>
</dbReference>
<keyword evidence="2 4" id="KW-0808">Transferase</keyword>
<evidence type="ECO:0000256" key="1">
    <source>
        <dbReference type="ARBA" id="ARBA00009156"/>
    </source>
</evidence>
<dbReference type="SUPFAM" id="SSF53067">
    <property type="entry name" value="Actin-like ATPase domain"/>
    <property type="match status" value="2"/>
</dbReference>
<proteinExistence type="inferred from homology"/>
<keyword evidence="8" id="KW-1185">Reference proteome</keyword>
<reference evidence="7 8" key="1">
    <citation type="submission" date="2018-09" db="EMBL/GenBank/DDBJ databases">
        <title>YIM 75000 draft genome.</title>
        <authorList>
            <person name="Tang S."/>
            <person name="Feng Y."/>
        </authorList>
    </citation>
    <scope>NUCLEOTIDE SEQUENCE [LARGE SCALE GENOMIC DNA]</scope>
    <source>
        <strain evidence="7 8">YIM 75000</strain>
    </source>
</reference>
<dbReference type="EMBL" id="QZEZ01000013">
    <property type="protein sequence ID" value="RJK92635.1"/>
    <property type="molecule type" value="Genomic_DNA"/>
</dbReference>
<dbReference type="InterPro" id="IPR018485">
    <property type="entry name" value="FGGY_C"/>
</dbReference>
<dbReference type="InterPro" id="IPR050406">
    <property type="entry name" value="FGGY_Carb_Kinase"/>
</dbReference>
<dbReference type="RefSeq" id="WP_119951999.1">
    <property type="nucleotide sequence ID" value="NZ_QZEZ01000013.1"/>
</dbReference>
<dbReference type="PROSITE" id="PS00933">
    <property type="entry name" value="FGGY_KINASES_1"/>
    <property type="match status" value="1"/>
</dbReference>
<accession>A0A3A3YXB3</accession>
<dbReference type="InterPro" id="IPR018483">
    <property type="entry name" value="Carb_kinase_FGGY_CS"/>
</dbReference>
<dbReference type="InterPro" id="IPR018484">
    <property type="entry name" value="FGGY_N"/>
</dbReference>
<dbReference type="Gene3D" id="3.30.420.40">
    <property type="match status" value="2"/>
</dbReference>
<protein>
    <submittedName>
        <fullName evidence="7">Carbohydrate kinase</fullName>
    </submittedName>
</protein>
<dbReference type="GO" id="GO:0005975">
    <property type="term" value="P:carbohydrate metabolic process"/>
    <property type="evidence" value="ECO:0007669"/>
    <property type="project" value="InterPro"/>
</dbReference>
<evidence type="ECO:0000259" key="5">
    <source>
        <dbReference type="Pfam" id="PF00370"/>
    </source>
</evidence>
<evidence type="ECO:0000256" key="2">
    <source>
        <dbReference type="ARBA" id="ARBA00022679"/>
    </source>
</evidence>
<comment type="caution">
    <text evidence="7">The sequence shown here is derived from an EMBL/GenBank/DDBJ whole genome shotgun (WGS) entry which is preliminary data.</text>
</comment>
<dbReference type="InterPro" id="IPR000577">
    <property type="entry name" value="Carb_kinase_FGGY"/>
</dbReference>
<dbReference type="OrthoDB" id="9782710at2"/>